<dbReference type="Proteomes" id="UP000242188">
    <property type="component" value="Unassembled WGS sequence"/>
</dbReference>
<sequence length="50" mass="5727">MAAQRAMERNHKMMHKALKCIKASIANQRALFGSRAPHYPNRQKEFAEGT</sequence>
<evidence type="ECO:0000313" key="2">
    <source>
        <dbReference type="Proteomes" id="UP000242188"/>
    </source>
</evidence>
<organism evidence="1 2">
    <name type="scientific">Mizuhopecten yessoensis</name>
    <name type="common">Japanese scallop</name>
    <name type="synonym">Patinopecten yessoensis</name>
    <dbReference type="NCBI Taxonomy" id="6573"/>
    <lineage>
        <taxon>Eukaryota</taxon>
        <taxon>Metazoa</taxon>
        <taxon>Spiralia</taxon>
        <taxon>Lophotrochozoa</taxon>
        <taxon>Mollusca</taxon>
        <taxon>Bivalvia</taxon>
        <taxon>Autobranchia</taxon>
        <taxon>Pteriomorphia</taxon>
        <taxon>Pectinida</taxon>
        <taxon>Pectinoidea</taxon>
        <taxon>Pectinidae</taxon>
        <taxon>Mizuhopecten</taxon>
    </lineage>
</organism>
<keyword evidence="2" id="KW-1185">Reference proteome</keyword>
<protein>
    <submittedName>
        <fullName evidence="1">Uncharacterized protein</fullName>
    </submittedName>
</protein>
<gene>
    <name evidence="1" type="ORF">KP79_PYT19179</name>
</gene>
<comment type="caution">
    <text evidence="1">The sequence shown here is derived from an EMBL/GenBank/DDBJ whole genome shotgun (WGS) entry which is preliminary data.</text>
</comment>
<proteinExistence type="predicted"/>
<accession>A0A210PZ47</accession>
<dbReference type="AlphaFoldDB" id="A0A210PZ47"/>
<reference evidence="1 2" key="1">
    <citation type="journal article" date="2017" name="Nat. Ecol. Evol.">
        <title>Scallop genome provides insights into evolution of bilaterian karyotype and development.</title>
        <authorList>
            <person name="Wang S."/>
            <person name="Zhang J."/>
            <person name="Jiao W."/>
            <person name="Li J."/>
            <person name="Xun X."/>
            <person name="Sun Y."/>
            <person name="Guo X."/>
            <person name="Huan P."/>
            <person name="Dong B."/>
            <person name="Zhang L."/>
            <person name="Hu X."/>
            <person name="Sun X."/>
            <person name="Wang J."/>
            <person name="Zhao C."/>
            <person name="Wang Y."/>
            <person name="Wang D."/>
            <person name="Huang X."/>
            <person name="Wang R."/>
            <person name="Lv J."/>
            <person name="Li Y."/>
            <person name="Zhang Z."/>
            <person name="Liu B."/>
            <person name="Lu W."/>
            <person name="Hui Y."/>
            <person name="Liang J."/>
            <person name="Zhou Z."/>
            <person name="Hou R."/>
            <person name="Li X."/>
            <person name="Liu Y."/>
            <person name="Li H."/>
            <person name="Ning X."/>
            <person name="Lin Y."/>
            <person name="Zhao L."/>
            <person name="Xing Q."/>
            <person name="Dou J."/>
            <person name="Li Y."/>
            <person name="Mao J."/>
            <person name="Guo H."/>
            <person name="Dou H."/>
            <person name="Li T."/>
            <person name="Mu C."/>
            <person name="Jiang W."/>
            <person name="Fu Q."/>
            <person name="Fu X."/>
            <person name="Miao Y."/>
            <person name="Liu J."/>
            <person name="Yu Q."/>
            <person name="Li R."/>
            <person name="Liao H."/>
            <person name="Li X."/>
            <person name="Kong Y."/>
            <person name="Jiang Z."/>
            <person name="Chourrout D."/>
            <person name="Li R."/>
            <person name="Bao Z."/>
        </authorList>
    </citation>
    <scope>NUCLEOTIDE SEQUENCE [LARGE SCALE GENOMIC DNA]</scope>
    <source>
        <strain evidence="1 2">PY_sf001</strain>
    </source>
</reference>
<dbReference type="EMBL" id="NEDP02005357">
    <property type="protein sequence ID" value="OWF41753.1"/>
    <property type="molecule type" value="Genomic_DNA"/>
</dbReference>
<evidence type="ECO:0000313" key="1">
    <source>
        <dbReference type="EMBL" id="OWF41753.1"/>
    </source>
</evidence>
<name>A0A210PZ47_MIZYE</name>